<feature type="region of interest" description="Disordered" evidence="1">
    <location>
        <begin position="677"/>
        <end position="697"/>
    </location>
</feature>
<dbReference type="InterPro" id="IPR014752">
    <property type="entry name" value="Arrestin-like_C"/>
</dbReference>
<feature type="domain" description="Bul1 C-terminal" evidence="3">
    <location>
        <begin position="730"/>
        <end position="1001"/>
    </location>
</feature>
<evidence type="ECO:0000313" key="5">
    <source>
        <dbReference type="Proteomes" id="UP001306508"/>
    </source>
</evidence>
<dbReference type="PANTHER" id="PTHR31904">
    <property type="entry name" value="BYPASS OF STOP CODON PROTEIN 5-RELATED"/>
    <property type="match status" value="1"/>
</dbReference>
<evidence type="ECO:0000259" key="3">
    <source>
        <dbReference type="Pfam" id="PF04426"/>
    </source>
</evidence>
<dbReference type="InterPro" id="IPR039634">
    <property type="entry name" value="Bul1-like"/>
</dbReference>
<sequence length="1001" mass="111446">MPNNQELVKPPLRAAHSATDTSRLRGRTRQVRHINSTNGNLGLQQGLSSNVSNPASWIRSASTSSLRKLKQSSVSHSPARFSHISSGSNLDSLMASGTHSDILITKLNPSSPSLSPIRTRGISLEPVHRGNGALTLIDQEIQEEDSEDMILSSDDVEDDVVLDVLPSFELYNTLHRHIPQGNVNPDIHDFPPSYGEASNNSNGISATRNSSTSTLNSGRLQIPTLYVTSESNTSIDNNSTTNHIAPLGTQQYRINHGRSSSTINESGGESDAAGIEDDLNENENVFIDKLYTLPKMNCSVEIEIRVTKHPSLPPLKSENEYMLKEYTSGDTVHGYCVIENKSNQPVKFEMLYVTLEGYISVVDKQKGKRTVKRFLRMVDLSASWSYTNIELGTGLKYKSWGIDSDNSILGLNNDRILEPGVKHKKFFVFKFPTQLLDTTCKHEIFSHCLLPPSLGVDKYKNHCKYAAIDINNTLGCGHLASKGSPIVTYDMAGSDISINYTVDARIVGKDPKTQKLSLIKESEYNIRFIPFGFHSTFVGERTPSCQLKDLMSLVEERLDILKTIFKRLNHDEVIKNSDIHGTEIADTIDVDAELDADEMLARKLDQLNINNKAGSNVNVISSSVFDDIKKFEPDQDVIETELKYKIKSKSSSKINLFSGFLSGGSHSNVSSAQSSTTSLASLSSQPTDKRKKSDKSGLIVLSTSTPVKALPYHSPLIIQKTNNMDKKSKHSQENWVRMTESLPNEEREKLTSLKIHVSCMQSNNTIGHDPPEIQSVTTELIAITAKSENSIPIKLSSRMLLDSVKLASINSTFKGYITQIEDYYNIFMDNKDKINELYNKHRDIANAVELKFSDFIPNQLYSNIESLAHLTVKVDTMGEVFKKQLSTLKEKEHHSSSLSLASKHTNSKVPITGSASNGSYVKTHNVSRPSEEIFGHWIKKGDSHYEREVNVRLEFTNNLLLTLVPSFESCICSRFYCIRVTIKFHHIGSSSIDIPVSIKHF</sequence>
<dbReference type="AlphaFoldDB" id="A0AAN7WPY2"/>
<feature type="compositionally biased region" description="Polar residues" evidence="1">
    <location>
        <begin position="196"/>
        <end position="216"/>
    </location>
</feature>
<protein>
    <submittedName>
        <fullName evidence="4">Uncharacterized protein</fullName>
    </submittedName>
</protein>
<accession>A0AAN7WPY2</accession>
<dbReference type="Pfam" id="PF04425">
    <property type="entry name" value="Bul1_N"/>
    <property type="match status" value="1"/>
</dbReference>
<dbReference type="Pfam" id="PF04426">
    <property type="entry name" value="Bul1_C"/>
    <property type="match status" value="1"/>
</dbReference>
<feature type="region of interest" description="Disordered" evidence="1">
    <location>
        <begin position="191"/>
        <end position="216"/>
    </location>
</feature>
<comment type="caution">
    <text evidence="4">The sequence shown here is derived from an EMBL/GenBank/DDBJ whole genome shotgun (WGS) entry which is preliminary data.</text>
</comment>
<evidence type="ECO:0000256" key="1">
    <source>
        <dbReference type="SAM" id="MobiDB-lite"/>
    </source>
</evidence>
<feature type="region of interest" description="Disordered" evidence="1">
    <location>
        <begin position="1"/>
        <end position="26"/>
    </location>
</feature>
<evidence type="ECO:0000313" key="4">
    <source>
        <dbReference type="EMBL" id="KAK5781923.1"/>
    </source>
</evidence>
<keyword evidence="5" id="KW-1185">Reference proteome</keyword>
<dbReference type="Gene3D" id="2.60.40.640">
    <property type="match status" value="1"/>
</dbReference>
<proteinExistence type="predicted"/>
<feature type="domain" description="Bul1 N-terminal" evidence="2">
    <location>
        <begin position="144"/>
        <end position="587"/>
    </location>
</feature>
<reference evidence="5" key="1">
    <citation type="submission" date="2023-07" db="EMBL/GenBank/DDBJ databases">
        <title>A draft genome of Kazachstania heterogenica Y-27499.</title>
        <authorList>
            <person name="Donic C."/>
            <person name="Kralova J.S."/>
            <person name="Fidel L."/>
            <person name="Ben-Dor S."/>
            <person name="Jung S."/>
        </authorList>
    </citation>
    <scope>NUCLEOTIDE SEQUENCE [LARGE SCALE GENOMIC DNA]</scope>
    <source>
        <strain evidence="5">Y27499</strain>
    </source>
</reference>
<organism evidence="4 5">
    <name type="scientific">Arxiozyma heterogenica</name>
    <dbReference type="NCBI Taxonomy" id="278026"/>
    <lineage>
        <taxon>Eukaryota</taxon>
        <taxon>Fungi</taxon>
        <taxon>Dikarya</taxon>
        <taxon>Ascomycota</taxon>
        <taxon>Saccharomycotina</taxon>
        <taxon>Saccharomycetes</taxon>
        <taxon>Saccharomycetales</taxon>
        <taxon>Saccharomycetaceae</taxon>
        <taxon>Arxiozyma</taxon>
    </lineage>
</organism>
<evidence type="ECO:0000259" key="2">
    <source>
        <dbReference type="Pfam" id="PF04425"/>
    </source>
</evidence>
<name>A0AAN7WPY2_9SACH</name>
<dbReference type="Proteomes" id="UP001306508">
    <property type="component" value="Unassembled WGS sequence"/>
</dbReference>
<dbReference type="EMBL" id="JAWIZZ010000023">
    <property type="protein sequence ID" value="KAK5781923.1"/>
    <property type="molecule type" value="Genomic_DNA"/>
</dbReference>
<dbReference type="PANTHER" id="PTHR31904:SF1">
    <property type="entry name" value="BYPASS OF STOP CODON PROTEIN 5-RELATED"/>
    <property type="match status" value="1"/>
</dbReference>
<gene>
    <name evidence="4" type="ORF">RI543_000574</name>
</gene>
<dbReference type="InterPro" id="IPR007519">
    <property type="entry name" value="Bul1_N"/>
</dbReference>
<dbReference type="InterPro" id="IPR022794">
    <property type="entry name" value="Bul1_C"/>
</dbReference>